<evidence type="ECO:0000313" key="3">
    <source>
        <dbReference type="Proteomes" id="UP000232145"/>
    </source>
</evidence>
<dbReference type="OrthoDB" id="9799175at2"/>
<dbReference type="SUPFAM" id="SSF46785">
    <property type="entry name" value="Winged helix' DNA-binding domain"/>
    <property type="match status" value="1"/>
</dbReference>
<dbReference type="EMBL" id="NPDX01000005">
    <property type="protein sequence ID" value="PJZ83721.1"/>
    <property type="molecule type" value="Genomic_DNA"/>
</dbReference>
<dbReference type="PRINTS" id="PR00778">
    <property type="entry name" value="HTHARSR"/>
</dbReference>
<feature type="domain" description="HTH arsR-type" evidence="1">
    <location>
        <begin position="1"/>
        <end position="95"/>
    </location>
</feature>
<evidence type="ECO:0000313" key="2">
    <source>
        <dbReference type="EMBL" id="PJZ83721.1"/>
    </source>
</evidence>
<dbReference type="InterPro" id="IPR036390">
    <property type="entry name" value="WH_DNA-bd_sf"/>
</dbReference>
<dbReference type="AlphaFoldDB" id="A0A2N0AHK8"/>
<dbReference type="SMART" id="SM00418">
    <property type="entry name" value="HTH_ARSR"/>
    <property type="match status" value="1"/>
</dbReference>
<dbReference type="Pfam" id="PF12840">
    <property type="entry name" value="HTH_20"/>
    <property type="match status" value="1"/>
</dbReference>
<dbReference type="InterPro" id="IPR011991">
    <property type="entry name" value="ArsR-like_HTH"/>
</dbReference>
<dbReference type="RefSeq" id="WP_100743498.1">
    <property type="nucleotide sequence ID" value="NZ_NPDW01000002.1"/>
</dbReference>
<dbReference type="InterPro" id="IPR036388">
    <property type="entry name" value="WH-like_DNA-bd_sf"/>
</dbReference>
<dbReference type="GO" id="GO:0003700">
    <property type="term" value="F:DNA-binding transcription factor activity"/>
    <property type="evidence" value="ECO:0007669"/>
    <property type="project" value="InterPro"/>
</dbReference>
<protein>
    <submittedName>
        <fullName evidence="2">Transcriptional regulator</fullName>
    </submittedName>
</protein>
<name>A0A2N0AHK8_9LEPT</name>
<sequence>MPEEGKETDLVFKAMADPSRRKVLDLLYTNNGQTLSQLCEQLDMQRQSASQHIEILINANLITVVWKGREKLHFINPVPIHEVYERWVRKFEENRLSFLHDLKTKLEGDQNETT</sequence>
<dbReference type="PROSITE" id="PS50987">
    <property type="entry name" value="HTH_ARSR_2"/>
    <property type="match status" value="1"/>
</dbReference>
<dbReference type="CDD" id="cd00090">
    <property type="entry name" value="HTH_ARSR"/>
    <property type="match status" value="1"/>
</dbReference>
<dbReference type="Gene3D" id="1.10.10.10">
    <property type="entry name" value="Winged helix-like DNA-binding domain superfamily/Winged helix DNA-binding domain"/>
    <property type="match status" value="1"/>
</dbReference>
<keyword evidence="3" id="KW-1185">Reference proteome</keyword>
<dbReference type="Proteomes" id="UP000232145">
    <property type="component" value="Unassembled WGS sequence"/>
</dbReference>
<evidence type="ECO:0000259" key="1">
    <source>
        <dbReference type="PROSITE" id="PS50987"/>
    </source>
</evidence>
<dbReference type="PANTHER" id="PTHR38600">
    <property type="entry name" value="TRANSCRIPTIONAL REGULATORY PROTEIN"/>
    <property type="match status" value="1"/>
</dbReference>
<organism evidence="2 3">
    <name type="scientific">Leptospira harrisiae</name>
    <dbReference type="NCBI Taxonomy" id="2023189"/>
    <lineage>
        <taxon>Bacteria</taxon>
        <taxon>Pseudomonadati</taxon>
        <taxon>Spirochaetota</taxon>
        <taxon>Spirochaetia</taxon>
        <taxon>Leptospirales</taxon>
        <taxon>Leptospiraceae</taxon>
        <taxon>Leptospira</taxon>
    </lineage>
</organism>
<comment type="caution">
    <text evidence="2">The sequence shown here is derived from an EMBL/GenBank/DDBJ whole genome shotgun (WGS) entry which is preliminary data.</text>
</comment>
<gene>
    <name evidence="2" type="ORF">CH364_16150</name>
</gene>
<dbReference type="PANTHER" id="PTHR38600:SF1">
    <property type="entry name" value="TRANSCRIPTIONAL REGULATORY PROTEIN"/>
    <property type="match status" value="1"/>
</dbReference>
<accession>A0A2N0AHK8</accession>
<reference evidence="2 3" key="1">
    <citation type="submission" date="2017-07" db="EMBL/GenBank/DDBJ databases">
        <title>Leptospira spp. isolated from tropical soils.</title>
        <authorList>
            <person name="Thibeaux R."/>
            <person name="Iraola G."/>
            <person name="Ferres I."/>
            <person name="Bierque E."/>
            <person name="Girault D."/>
            <person name="Soupe-Gilbert M.-E."/>
            <person name="Picardeau M."/>
            <person name="Goarant C."/>
        </authorList>
    </citation>
    <scope>NUCLEOTIDE SEQUENCE [LARGE SCALE GENOMIC DNA]</scope>
    <source>
        <strain evidence="2 3">FH2-B-A1</strain>
    </source>
</reference>
<proteinExistence type="predicted"/>
<dbReference type="InterPro" id="IPR001845">
    <property type="entry name" value="HTH_ArsR_DNA-bd_dom"/>
</dbReference>